<dbReference type="GO" id="GO:0070733">
    <property type="term" value="F:AMPylase activity"/>
    <property type="evidence" value="ECO:0007669"/>
    <property type="project" value="UniProtKB-EC"/>
</dbReference>
<name>A0A7W5BUA2_9GAMM</name>
<dbReference type="PANTHER" id="PTHR32057">
    <property type="entry name" value="PROTEIN ADENYLYLTRANSFERASE SELO, MITOCHONDRIAL"/>
    <property type="match status" value="1"/>
</dbReference>
<keyword evidence="10" id="KW-1185">Reference proteome</keyword>
<evidence type="ECO:0000256" key="7">
    <source>
        <dbReference type="ARBA" id="ARBA00022842"/>
    </source>
</evidence>
<feature type="binding site" evidence="8">
    <location>
        <position position="86"/>
    </location>
    <ligand>
        <name>ATP</name>
        <dbReference type="ChEBI" id="CHEBI:30616"/>
    </ligand>
</feature>
<dbReference type="GO" id="GO:0000287">
    <property type="term" value="F:magnesium ion binding"/>
    <property type="evidence" value="ECO:0007669"/>
    <property type="project" value="UniProtKB-UniRule"/>
</dbReference>
<feature type="binding site" evidence="8">
    <location>
        <position position="172"/>
    </location>
    <ligand>
        <name>ATP</name>
        <dbReference type="ChEBI" id="CHEBI:30616"/>
    </ligand>
</feature>
<evidence type="ECO:0000256" key="2">
    <source>
        <dbReference type="ARBA" id="ARBA00022679"/>
    </source>
</evidence>
<dbReference type="EC" id="2.7.7.-" evidence="8"/>
<feature type="binding site" evidence="8">
    <location>
        <position position="121"/>
    </location>
    <ligand>
        <name>ATP</name>
        <dbReference type="ChEBI" id="CHEBI:30616"/>
    </ligand>
</feature>
<dbReference type="RefSeq" id="WP_183385700.1">
    <property type="nucleotide sequence ID" value="NZ_JACHXM010000001.1"/>
</dbReference>
<keyword evidence="3 8" id="KW-0548">Nucleotidyltransferase</keyword>
<evidence type="ECO:0000313" key="10">
    <source>
        <dbReference type="Proteomes" id="UP000525987"/>
    </source>
</evidence>
<feature type="binding site" evidence="8">
    <location>
        <position position="122"/>
    </location>
    <ligand>
        <name>ATP</name>
        <dbReference type="ChEBI" id="CHEBI:30616"/>
    </ligand>
</feature>
<dbReference type="InterPro" id="IPR003846">
    <property type="entry name" value="SelO"/>
</dbReference>
<keyword evidence="4 8" id="KW-0479">Metal-binding</keyword>
<comment type="caution">
    <text evidence="9">The sequence shown here is derived from an EMBL/GenBank/DDBJ whole genome shotgun (WGS) entry which is preliminary data.</text>
</comment>
<dbReference type="EMBL" id="JACHXM010000001">
    <property type="protein sequence ID" value="MBB3139271.1"/>
    <property type="molecule type" value="Genomic_DNA"/>
</dbReference>
<gene>
    <name evidence="8" type="primary">ydiU</name>
    <name evidence="8" type="synonym">selO</name>
    <name evidence="9" type="ORF">FHR96_000117</name>
</gene>
<evidence type="ECO:0000256" key="8">
    <source>
        <dbReference type="HAMAP-Rule" id="MF_00692"/>
    </source>
</evidence>
<feature type="binding site" evidence="8">
    <location>
        <position position="251"/>
    </location>
    <ligand>
        <name>Mg(2+)</name>
        <dbReference type="ChEBI" id="CHEBI:18420"/>
    </ligand>
</feature>
<keyword evidence="7 8" id="KW-0460">Magnesium</keyword>
<comment type="catalytic activity">
    <reaction evidence="8">
        <text>L-seryl-[protein] + UTP = O-(5'-uridylyl)-L-seryl-[protein] + diphosphate</text>
        <dbReference type="Rhea" id="RHEA:64604"/>
        <dbReference type="Rhea" id="RHEA-COMP:9863"/>
        <dbReference type="Rhea" id="RHEA-COMP:16635"/>
        <dbReference type="ChEBI" id="CHEBI:29999"/>
        <dbReference type="ChEBI" id="CHEBI:33019"/>
        <dbReference type="ChEBI" id="CHEBI:46398"/>
        <dbReference type="ChEBI" id="CHEBI:156051"/>
    </reaction>
</comment>
<feature type="binding site" evidence="8">
    <location>
        <position position="88"/>
    </location>
    <ligand>
        <name>ATP</name>
        <dbReference type="ChEBI" id="CHEBI:30616"/>
    </ligand>
</feature>
<proteinExistence type="inferred from homology"/>
<accession>A0A7W5BUA2</accession>
<dbReference type="GO" id="GO:0005524">
    <property type="term" value="F:ATP binding"/>
    <property type="evidence" value="ECO:0007669"/>
    <property type="project" value="UniProtKB-UniRule"/>
</dbReference>
<reference evidence="9 10" key="1">
    <citation type="submission" date="2020-08" db="EMBL/GenBank/DDBJ databases">
        <title>Genomic Encyclopedia of Type Strains, Phase III (KMG-III): the genomes of soil and plant-associated and newly described type strains.</title>
        <authorList>
            <person name="Whitman W."/>
        </authorList>
    </citation>
    <scope>NUCLEOTIDE SEQUENCE [LARGE SCALE GENOMIC DNA]</scope>
    <source>
        <strain evidence="9 10">CECT 5995</strain>
    </source>
</reference>
<comment type="catalytic activity">
    <reaction evidence="8">
        <text>L-tyrosyl-[protein] + ATP = O-(5'-adenylyl)-L-tyrosyl-[protein] + diphosphate</text>
        <dbReference type="Rhea" id="RHEA:54288"/>
        <dbReference type="Rhea" id="RHEA-COMP:10136"/>
        <dbReference type="Rhea" id="RHEA-COMP:13846"/>
        <dbReference type="ChEBI" id="CHEBI:30616"/>
        <dbReference type="ChEBI" id="CHEBI:33019"/>
        <dbReference type="ChEBI" id="CHEBI:46858"/>
        <dbReference type="ChEBI" id="CHEBI:83624"/>
        <dbReference type="EC" id="2.7.7.108"/>
    </reaction>
</comment>
<comment type="function">
    <text evidence="8">Nucleotidyltransferase involved in the post-translational modification of proteins. It can catalyze the addition of adenosine monophosphate (AMP) or uridine monophosphate (UMP) to a protein, resulting in modifications known as AMPylation and UMPylation.</text>
</comment>
<dbReference type="Proteomes" id="UP000525987">
    <property type="component" value="Unassembled WGS sequence"/>
</dbReference>
<comment type="catalytic activity">
    <reaction evidence="8">
        <text>L-seryl-[protein] + ATP = 3-O-(5'-adenylyl)-L-seryl-[protein] + diphosphate</text>
        <dbReference type="Rhea" id="RHEA:58120"/>
        <dbReference type="Rhea" id="RHEA-COMP:9863"/>
        <dbReference type="Rhea" id="RHEA-COMP:15073"/>
        <dbReference type="ChEBI" id="CHEBI:29999"/>
        <dbReference type="ChEBI" id="CHEBI:30616"/>
        <dbReference type="ChEBI" id="CHEBI:33019"/>
        <dbReference type="ChEBI" id="CHEBI:142516"/>
        <dbReference type="EC" id="2.7.7.108"/>
    </reaction>
</comment>
<sequence>MFPPFTLRYARFPDRLRAECLPTPVERPRLVAFNRPLAEELGFDLEAFDVERAAEALSGNAVPEGAEPVAMAYAGHQFGNFVPQLGDGRALLLGEVIDRMGRVRDLQLKGSGRTPFSRGGDGRAPLGPVLREYLVSEAMHALGVPTTRALAAVTSGERVFRHIPEPGAVLTRVAASHLRVGTFQYFAARRDTEALQLLADEAIERHYPHLAEREGGERYLGLLEAVVAAQAELVARWMGIGFIHGVMNTDNAAISGETIDYGPCAFMDAYDPRTVFSSIDERGRYAFVNQPTIAQWNLARFAETLLALIDDDTDRAIERATAAIEAFTERFEANRLGVMRAKLGLETAEEGDGELIEALLAAMHAGRADFTLAFRRLADALEGAEGEARLAELFADREALDAWLSRWRERLTRENADAAELARRLRATNPAVIPRNHRVEQAIVAAAEDDDFAPFEALLAAITRPFEEPHGEIDYMRPPHDDEKVLRTFCGT</sequence>
<feature type="binding site" evidence="8">
    <location>
        <position position="260"/>
    </location>
    <ligand>
        <name>Mg(2+)</name>
        <dbReference type="ChEBI" id="CHEBI:18420"/>
    </ligand>
</feature>
<evidence type="ECO:0000256" key="4">
    <source>
        <dbReference type="ARBA" id="ARBA00022723"/>
    </source>
</evidence>
<comment type="catalytic activity">
    <reaction evidence="8">
        <text>L-histidyl-[protein] + UTP = N(tele)-(5'-uridylyl)-L-histidyl-[protein] + diphosphate</text>
        <dbReference type="Rhea" id="RHEA:83891"/>
        <dbReference type="Rhea" id="RHEA-COMP:9745"/>
        <dbReference type="Rhea" id="RHEA-COMP:20239"/>
        <dbReference type="ChEBI" id="CHEBI:29979"/>
        <dbReference type="ChEBI" id="CHEBI:33019"/>
        <dbReference type="ChEBI" id="CHEBI:46398"/>
        <dbReference type="ChEBI" id="CHEBI:233474"/>
    </reaction>
</comment>
<comment type="similarity">
    <text evidence="1 8">Belongs to the SELO family.</text>
</comment>
<organism evidence="9 10">
    <name type="scientific">Halomonas organivorans</name>
    <dbReference type="NCBI Taxonomy" id="257772"/>
    <lineage>
        <taxon>Bacteria</taxon>
        <taxon>Pseudomonadati</taxon>
        <taxon>Pseudomonadota</taxon>
        <taxon>Gammaproteobacteria</taxon>
        <taxon>Oceanospirillales</taxon>
        <taxon>Halomonadaceae</taxon>
        <taxon>Halomonas</taxon>
    </lineage>
</organism>
<dbReference type="EC" id="2.7.7.108" evidence="8"/>
<comment type="catalytic activity">
    <reaction evidence="8">
        <text>L-threonyl-[protein] + ATP = 3-O-(5'-adenylyl)-L-threonyl-[protein] + diphosphate</text>
        <dbReference type="Rhea" id="RHEA:54292"/>
        <dbReference type="Rhea" id="RHEA-COMP:11060"/>
        <dbReference type="Rhea" id="RHEA-COMP:13847"/>
        <dbReference type="ChEBI" id="CHEBI:30013"/>
        <dbReference type="ChEBI" id="CHEBI:30616"/>
        <dbReference type="ChEBI" id="CHEBI:33019"/>
        <dbReference type="ChEBI" id="CHEBI:138113"/>
        <dbReference type="EC" id="2.7.7.108"/>
    </reaction>
</comment>
<comment type="cofactor">
    <cofactor evidence="8">
        <name>Mg(2+)</name>
        <dbReference type="ChEBI" id="CHEBI:18420"/>
    </cofactor>
    <cofactor evidence="8">
        <name>Mn(2+)</name>
        <dbReference type="ChEBI" id="CHEBI:29035"/>
    </cofactor>
</comment>
<keyword evidence="2 8" id="KW-0808">Transferase</keyword>
<feature type="binding site" evidence="8">
    <location>
        <position position="109"/>
    </location>
    <ligand>
        <name>ATP</name>
        <dbReference type="ChEBI" id="CHEBI:30616"/>
    </ligand>
</feature>
<feature type="binding site" evidence="8">
    <location>
        <position position="260"/>
    </location>
    <ligand>
        <name>ATP</name>
        <dbReference type="ChEBI" id="CHEBI:30616"/>
    </ligand>
</feature>
<keyword evidence="5 8" id="KW-0547">Nucleotide-binding</keyword>
<feature type="active site" description="Proton acceptor" evidence="8">
    <location>
        <position position="250"/>
    </location>
</feature>
<feature type="binding site" evidence="8">
    <location>
        <position position="89"/>
    </location>
    <ligand>
        <name>ATP</name>
        <dbReference type="ChEBI" id="CHEBI:30616"/>
    </ligand>
</feature>
<keyword evidence="6 8" id="KW-0067">ATP-binding</keyword>
<evidence type="ECO:0000256" key="5">
    <source>
        <dbReference type="ARBA" id="ARBA00022741"/>
    </source>
</evidence>
<dbReference type="PANTHER" id="PTHR32057:SF14">
    <property type="entry name" value="PROTEIN ADENYLYLTRANSFERASE SELO, MITOCHONDRIAL"/>
    <property type="match status" value="1"/>
</dbReference>
<dbReference type="AlphaFoldDB" id="A0A7W5BUA2"/>
<dbReference type="NCBIfam" id="NF000658">
    <property type="entry name" value="PRK00029.1"/>
    <property type="match status" value="1"/>
</dbReference>
<comment type="catalytic activity">
    <reaction evidence="8">
        <text>L-tyrosyl-[protein] + UTP = O-(5'-uridylyl)-L-tyrosyl-[protein] + diphosphate</text>
        <dbReference type="Rhea" id="RHEA:83887"/>
        <dbReference type="Rhea" id="RHEA-COMP:10136"/>
        <dbReference type="Rhea" id="RHEA-COMP:20238"/>
        <dbReference type="ChEBI" id="CHEBI:33019"/>
        <dbReference type="ChEBI" id="CHEBI:46398"/>
        <dbReference type="ChEBI" id="CHEBI:46858"/>
        <dbReference type="ChEBI" id="CHEBI:90602"/>
    </reaction>
</comment>
<evidence type="ECO:0000313" key="9">
    <source>
        <dbReference type="EMBL" id="MBB3139271.1"/>
    </source>
</evidence>
<feature type="binding site" evidence="8">
    <location>
        <position position="179"/>
    </location>
    <ligand>
        <name>ATP</name>
        <dbReference type="ChEBI" id="CHEBI:30616"/>
    </ligand>
</feature>
<protein>
    <recommendedName>
        <fullName evidence="8">Protein nucleotidyltransferase YdiU</fullName>
        <ecNumber evidence="8">2.7.7.-</ecNumber>
    </recommendedName>
    <alternativeName>
        <fullName evidence="8">Protein adenylyltransferase YdiU</fullName>
        <ecNumber evidence="8">2.7.7.108</ecNumber>
    </alternativeName>
    <alternativeName>
        <fullName evidence="8">Protein uridylyltransferase YdiU</fullName>
        <ecNumber evidence="8">2.7.7.-</ecNumber>
    </alternativeName>
</protein>
<evidence type="ECO:0000256" key="3">
    <source>
        <dbReference type="ARBA" id="ARBA00022695"/>
    </source>
</evidence>
<keyword evidence="8" id="KW-0464">Manganese</keyword>
<dbReference type="HAMAP" id="MF_00692">
    <property type="entry name" value="SelO"/>
    <property type="match status" value="1"/>
</dbReference>
<evidence type="ECO:0000256" key="6">
    <source>
        <dbReference type="ARBA" id="ARBA00022840"/>
    </source>
</evidence>
<dbReference type="GO" id="GO:0030145">
    <property type="term" value="F:manganese ion binding"/>
    <property type="evidence" value="ECO:0007669"/>
    <property type="project" value="UniProtKB-UniRule"/>
</dbReference>
<dbReference type="Pfam" id="PF02696">
    <property type="entry name" value="SelO"/>
    <property type="match status" value="1"/>
</dbReference>
<evidence type="ECO:0000256" key="1">
    <source>
        <dbReference type="ARBA" id="ARBA00009747"/>
    </source>
</evidence>